<dbReference type="PRINTS" id="PR00377">
    <property type="entry name" value="IMPHPHTASES"/>
</dbReference>
<dbReference type="InterPro" id="IPR020550">
    <property type="entry name" value="Inositol_monophosphatase_CS"/>
</dbReference>
<evidence type="ECO:0000313" key="6">
    <source>
        <dbReference type="EMBL" id="MFF8274716.1"/>
    </source>
</evidence>
<dbReference type="InterPro" id="IPR020583">
    <property type="entry name" value="Inositol_monoP_metal-BS"/>
</dbReference>
<keyword evidence="3" id="KW-0479">Metal-binding</keyword>
<evidence type="ECO:0000313" key="7">
    <source>
        <dbReference type="Proteomes" id="UP001603013"/>
    </source>
</evidence>
<reference evidence="6 7" key="1">
    <citation type="submission" date="2024-10" db="EMBL/GenBank/DDBJ databases">
        <title>The Natural Products Discovery Center: Release of the First 8490 Sequenced Strains for Exploring Actinobacteria Biosynthetic Diversity.</title>
        <authorList>
            <person name="Kalkreuter E."/>
            <person name="Kautsar S.A."/>
            <person name="Yang D."/>
            <person name="Bader C.D."/>
            <person name="Teijaro C.N."/>
            <person name="Fluegel L."/>
            <person name="Davis C.M."/>
            <person name="Simpson J.R."/>
            <person name="Lauterbach L."/>
            <person name="Steele A.D."/>
            <person name="Gui C."/>
            <person name="Meng S."/>
            <person name="Li G."/>
            <person name="Viehrig K."/>
            <person name="Ye F."/>
            <person name="Su P."/>
            <person name="Kiefer A.F."/>
            <person name="Nichols A."/>
            <person name="Cepeda A.J."/>
            <person name="Yan W."/>
            <person name="Fan B."/>
            <person name="Jiang Y."/>
            <person name="Adhikari A."/>
            <person name="Zheng C.-J."/>
            <person name="Schuster L."/>
            <person name="Cowan T.M."/>
            <person name="Smanski M.J."/>
            <person name="Chevrette M.G."/>
            <person name="De Carvalho L.P.S."/>
            <person name="Shen B."/>
        </authorList>
    </citation>
    <scope>NUCLEOTIDE SEQUENCE [LARGE SCALE GENOMIC DNA]</scope>
    <source>
        <strain evidence="6 7">NPDC015755</strain>
    </source>
</reference>
<dbReference type="PROSITE" id="PS00630">
    <property type="entry name" value="IMP_2"/>
    <property type="match status" value="1"/>
</dbReference>
<evidence type="ECO:0000256" key="2">
    <source>
        <dbReference type="ARBA" id="ARBA00013106"/>
    </source>
</evidence>
<dbReference type="EMBL" id="JBIBSM010000001">
    <property type="protein sequence ID" value="MFF8274716.1"/>
    <property type="molecule type" value="Genomic_DNA"/>
</dbReference>
<dbReference type="InterPro" id="IPR000760">
    <property type="entry name" value="Inositol_monophosphatase-like"/>
</dbReference>
<dbReference type="EC" id="3.1.3.25" evidence="2"/>
<dbReference type="SUPFAM" id="SSF56655">
    <property type="entry name" value="Carbohydrate phosphatase"/>
    <property type="match status" value="1"/>
</dbReference>
<keyword evidence="4" id="KW-0378">Hydrolase</keyword>
<dbReference type="RefSeq" id="WP_391932551.1">
    <property type="nucleotide sequence ID" value="NZ_JBIBSM010000001.1"/>
</dbReference>
<accession>A0ABW6Y4G1</accession>
<name>A0ABW6Y4G1_9ACTN</name>
<dbReference type="Gene3D" id="3.30.540.10">
    <property type="entry name" value="Fructose-1,6-Bisphosphatase, subunit A, domain 1"/>
    <property type="match status" value="1"/>
</dbReference>
<evidence type="ECO:0000256" key="5">
    <source>
        <dbReference type="ARBA" id="ARBA00022842"/>
    </source>
</evidence>
<gene>
    <name evidence="6" type="ORF">ACF05T_01170</name>
</gene>
<dbReference type="PANTHER" id="PTHR20854">
    <property type="entry name" value="INOSITOL MONOPHOSPHATASE"/>
    <property type="match status" value="1"/>
</dbReference>
<comment type="caution">
    <text evidence="6">The sequence shown here is derived from an EMBL/GenBank/DDBJ whole genome shotgun (WGS) entry which is preliminary data.</text>
</comment>
<dbReference type="Proteomes" id="UP001603013">
    <property type="component" value="Unassembled WGS sequence"/>
</dbReference>
<evidence type="ECO:0000256" key="1">
    <source>
        <dbReference type="ARBA" id="ARBA00001033"/>
    </source>
</evidence>
<dbReference type="PROSITE" id="PS00629">
    <property type="entry name" value="IMP_1"/>
    <property type="match status" value="1"/>
</dbReference>
<dbReference type="Pfam" id="PF00459">
    <property type="entry name" value="Inositol_P"/>
    <property type="match status" value="1"/>
</dbReference>
<keyword evidence="7" id="KW-1185">Reference proteome</keyword>
<evidence type="ECO:0000256" key="4">
    <source>
        <dbReference type="ARBA" id="ARBA00022801"/>
    </source>
</evidence>
<protein>
    <recommendedName>
        <fullName evidence="2">inositol-phosphate phosphatase</fullName>
        <ecNumber evidence="2">3.1.3.25</ecNumber>
    </recommendedName>
</protein>
<dbReference type="Gene3D" id="3.40.190.80">
    <property type="match status" value="1"/>
</dbReference>
<evidence type="ECO:0000256" key="3">
    <source>
        <dbReference type="ARBA" id="ARBA00022723"/>
    </source>
</evidence>
<sequence length="257" mass="26838">MTRERELLGVATEAVEEGARWLADEGAAWSRTRFKPSGEEVTDADVEVERRISAVLARRTPDVPVVGEESGLGGPPPRRCWLLDPIDGTMNFARGGPLYGLSLAYVVEGVPRLGVIDAPALGRRWSAGAGDFPVEEATGPGSLSRTVVGVSGTGGSRWGTFLGRLHDEAYRVRSHGAMSLDLVGVAEGWIDACLCIGPQPWDVAAGTVLVRERGGAVLGAGGTDFTWGSAVLAAGPRSLARELVARWEAAAAGGHGS</sequence>
<organism evidence="6 7">
    <name type="scientific">Streptomyces lateritius</name>
    <dbReference type="NCBI Taxonomy" id="67313"/>
    <lineage>
        <taxon>Bacteria</taxon>
        <taxon>Bacillati</taxon>
        <taxon>Actinomycetota</taxon>
        <taxon>Actinomycetes</taxon>
        <taxon>Kitasatosporales</taxon>
        <taxon>Streptomycetaceae</taxon>
        <taxon>Streptomyces</taxon>
    </lineage>
</organism>
<keyword evidence="5" id="KW-0460">Magnesium</keyword>
<comment type="catalytic activity">
    <reaction evidence="1">
        <text>a myo-inositol phosphate + H2O = myo-inositol + phosphate</text>
        <dbReference type="Rhea" id="RHEA:24056"/>
        <dbReference type="ChEBI" id="CHEBI:15377"/>
        <dbReference type="ChEBI" id="CHEBI:17268"/>
        <dbReference type="ChEBI" id="CHEBI:43474"/>
        <dbReference type="ChEBI" id="CHEBI:84139"/>
        <dbReference type="EC" id="3.1.3.25"/>
    </reaction>
</comment>
<proteinExistence type="predicted"/>
<dbReference type="CDD" id="cd01637">
    <property type="entry name" value="IMPase_like"/>
    <property type="match status" value="1"/>
</dbReference>
<dbReference type="PANTHER" id="PTHR20854:SF4">
    <property type="entry name" value="INOSITOL-1-MONOPHOSPHATASE-RELATED"/>
    <property type="match status" value="1"/>
</dbReference>